<organism evidence="2 3">
    <name type="scientific">Pestalotiopsis fici (strain W106-1 / CGMCC3.15140)</name>
    <dbReference type="NCBI Taxonomy" id="1229662"/>
    <lineage>
        <taxon>Eukaryota</taxon>
        <taxon>Fungi</taxon>
        <taxon>Dikarya</taxon>
        <taxon>Ascomycota</taxon>
        <taxon>Pezizomycotina</taxon>
        <taxon>Sordariomycetes</taxon>
        <taxon>Xylariomycetidae</taxon>
        <taxon>Amphisphaeriales</taxon>
        <taxon>Sporocadaceae</taxon>
        <taxon>Pestalotiopsis</taxon>
    </lineage>
</organism>
<sequence length="445" mass="50164">MHFLTSLVLVALNCNIINAHIDPYTGPRDGNRKALNHKHVFNALNSALRKRESTTNQNGMSFFLATVPEGTPLFHGNPKSDRINGTEFLAFDPEFSLIFARKHGGNGHGDRHDGRLLDHDEQQPLVDGEAQIAQAPDLAGWLHTYLAAKDLNLLYIDGASARKTRSGTMDSFDRILMNDTLSGGVEDEYKRAQTICDLAKGPWEDRIDGVIRLGGDFEIILCDFERNLDLESVVRVRENTPIQDHGPGSGGIGIRFVQANFNNFVSIFTYGLDLYSRAKENDSGLFHDEITAHLPRLNHLSTQDLEPIRQDVNHLILHQKPSGGKFDWQGITDMTVARYSNVLRELAFPTEEETHASLQGRIERLLSPFIDYSTRNHMLEVERCASIFLPRTAPTKALAYQAVHGVTEYICKALYDALADGEKELMTERMRHLVWYLDWAIWVDA</sequence>
<dbReference type="eggNOG" id="ENOG502QRJE">
    <property type="taxonomic scope" value="Eukaryota"/>
</dbReference>
<dbReference type="Proteomes" id="UP000030651">
    <property type="component" value="Unassembled WGS sequence"/>
</dbReference>
<dbReference type="GeneID" id="19266713"/>
<evidence type="ECO:0000256" key="1">
    <source>
        <dbReference type="SAM" id="SignalP"/>
    </source>
</evidence>
<dbReference type="PANTHER" id="PTHR35204:SF1">
    <property type="entry name" value="ENTEROTOXIN"/>
    <property type="match status" value="1"/>
</dbReference>
<evidence type="ECO:0000313" key="3">
    <source>
        <dbReference type="Proteomes" id="UP000030651"/>
    </source>
</evidence>
<proteinExistence type="predicted"/>
<dbReference type="InterPro" id="IPR038921">
    <property type="entry name" value="YOR389W-like"/>
</dbReference>
<dbReference type="PANTHER" id="PTHR35204">
    <property type="entry name" value="YALI0A21131P"/>
    <property type="match status" value="1"/>
</dbReference>
<dbReference type="HOGENOM" id="CLU_017366_2_1_1"/>
<accession>W3XQT3</accession>
<feature type="chain" id="PRO_5004834922" evidence="1">
    <location>
        <begin position="20"/>
        <end position="445"/>
    </location>
</feature>
<name>W3XQT3_PESFW</name>
<evidence type="ECO:0000313" key="2">
    <source>
        <dbReference type="EMBL" id="ETS87872.1"/>
    </source>
</evidence>
<dbReference type="KEGG" id="pfy:PFICI_01700"/>
<dbReference type="AlphaFoldDB" id="W3XQT3"/>
<keyword evidence="3" id="KW-1185">Reference proteome</keyword>
<gene>
    <name evidence="2" type="ORF">PFICI_01700</name>
</gene>
<dbReference type="OrthoDB" id="10261782at2759"/>
<dbReference type="InParanoid" id="W3XQT3"/>
<keyword evidence="1" id="KW-0732">Signal</keyword>
<dbReference type="EMBL" id="KI912109">
    <property type="protein sequence ID" value="ETS87872.1"/>
    <property type="molecule type" value="Genomic_DNA"/>
</dbReference>
<protein>
    <submittedName>
        <fullName evidence="2">Uncharacterized protein</fullName>
    </submittedName>
</protein>
<feature type="signal peptide" evidence="1">
    <location>
        <begin position="1"/>
        <end position="19"/>
    </location>
</feature>
<dbReference type="RefSeq" id="XP_007828472.1">
    <property type="nucleotide sequence ID" value="XM_007830281.1"/>
</dbReference>
<dbReference type="OMA" id="SANHEWK"/>
<reference evidence="3" key="1">
    <citation type="journal article" date="2015" name="BMC Genomics">
        <title>Genomic and transcriptomic analysis of the endophytic fungus Pestalotiopsis fici reveals its lifestyle and high potential for synthesis of natural products.</title>
        <authorList>
            <person name="Wang X."/>
            <person name="Zhang X."/>
            <person name="Liu L."/>
            <person name="Xiang M."/>
            <person name="Wang W."/>
            <person name="Sun X."/>
            <person name="Che Y."/>
            <person name="Guo L."/>
            <person name="Liu G."/>
            <person name="Guo L."/>
            <person name="Wang C."/>
            <person name="Yin W.B."/>
            <person name="Stadler M."/>
            <person name="Zhang X."/>
            <person name="Liu X."/>
        </authorList>
    </citation>
    <scope>NUCLEOTIDE SEQUENCE [LARGE SCALE GENOMIC DNA]</scope>
    <source>
        <strain evidence="3">W106-1 / CGMCC3.15140</strain>
    </source>
</reference>